<reference evidence="1 2" key="1">
    <citation type="submission" date="2016-02" db="EMBL/GenBank/DDBJ databases">
        <authorList>
            <person name="Wen L."/>
            <person name="He K."/>
            <person name="Yang H."/>
        </authorList>
    </citation>
    <scope>NUCLEOTIDE SEQUENCE [LARGE SCALE GENOMIC DNA]</scope>
    <source>
        <strain evidence="1 2">KLE1704</strain>
    </source>
</reference>
<dbReference type="Proteomes" id="UP000070319">
    <property type="component" value="Unassembled WGS sequence"/>
</dbReference>
<sequence length="68" mass="7859">MDRKLTENEVAFLLDLRELMEKHNALLSAENDAVCIDIDYDEDDQEPIVLPHKINAFCDLDELILKNS</sequence>
<organism evidence="1">
    <name type="scientific">Bacteroides intestinalis</name>
    <dbReference type="NCBI Taxonomy" id="329854"/>
    <lineage>
        <taxon>Bacteria</taxon>
        <taxon>Pseudomonadati</taxon>
        <taxon>Bacteroidota</taxon>
        <taxon>Bacteroidia</taxon>
        <taxon>Bacteroidales</taxon>
        <taxon>Bacteroidaceae</taxon>
        <taxon>Bacteroides</taxon>
    </lineage>
</organism>
<dbReference type="PATRIC" id="fig|329854.7.peg.35"/>
<evidence type="ECO:0000313" key="2">
    <source>
        <dbReference type="Proteomes" id="UP000070319"/>
    </source>
</evidence>
<dbReference type="RefSeq" id="WP_061433585.1">
    <property type="nucleotide sequence ID" value="NZ_KQ968644.1"/>
</dbReference>
<gene>
    <name evidence="1" type="ORF">HMPREF2531_00036</name>
</gene>
<accession>A0A139LVN0</accession>
<dbReference type="AlphaFoldDB" id="A0A139LVN0"/>
<evidence type="ECO:0000313" key="1">
    <source>
        <dbReference type="EMBL" id="KXT55505.1"/>
    </source>
</evidence>
<protein>
    <submittedName>
        <fullName evidence="1">Uncharacterized protein</fullName>
    </submittedName>
</protein>
<name>A0A139LVN0_9BACE</name>
<dbReference type="EMBL" id="LTDF01000003">
    <property type="protein sequence ID" value="KXT55505.1"/>
    <property type="molecule type" value="Genomic_DNA"/>
</dbReference>
<comment type="caution">
    <text evidence="1">The sequence shown here is derived from an EMBL/GenBank/DDBJ whole genome shotgun (WGS) entry which is preliminary data.</text>
</comment>
<proteinExistence type="predicted"/>